<name>A0A848L5E9_9ACTN</name>
<accession>A0A848L5E9</accession>
<keyword evidence="2" id="KW-1185">Reference proteome</keyword>
<sequence length="283" mass="30013">MEIAERLGNYAATGNESDLKIPAEDLAMTVTPHYGSAALGKLAADSETANKAWNSAIDSKNSAEEKRLLASQKTTFKSMIDLCRGVDSGTPISTYESYLSTFDNGIVKPQNPLVTSSTTPKAIVLTPVGTVLKVGDAATLEFANGGETGKFKYTVTAIDQASASDLTEFNSDDLKKIGRVFLVRAEVQPEYTDITTDIDKYPAVDYIDPQYLATSSDGSAASQLITFGSVKACGNEPGAADKPRKLCALIGTTSKTAAITEVGLRSLTPEGTLPDTALYSWKK</sequence>
<comment type="caution">
    <text evidence="1">The sequence shown here is derived from an EMBL/GenBank/DDBJ whole genome shotgun (WGS) entry which is preliminary data.</text>
</comment>
<dbReference type="AlphaFoldDB" id="A0A848L5E9"/>
<dbReference type="EMBL" id="JABBNB010000028">
    <property type="protein sequence ID" value="NMO03863.1"/>
    <property type="molecule type" value="Genomic_DNA"/>
</dbReference>
<dbReference type="Proteomes" id="UP000550729">
    <property type="component" value="Unassembled WGS sequence"/>
</dbReference>
<evidence type="ECO:0000313" key="2">
    <source>
        <dbReference type="Proteomes" id="UP000550729"/>
    </source>
</evidence>
<dbReference type="RefSeq" id="WP_170196371.1">
    <property type="nucleotide sequence ID" value="NZ_JABBNB010000028.1"/>
</dbReference>
<gene>
    <name evidence="1" type="ORF">HH308_21860</name>
</gene>
<proteinExistence type="predicted"/>
<reference evidence="1 2" key="1">
    <citation type="submission" date="2020-04" db="EMBL/GenBank/DDBJ databases">
        <title>Gordonia sp. nov. TBRC 11910.</title>
        <authorList>
            <person name="Suriyachadkun C."/>
        </authorList>
    </citation>
    <scope>NUCLEOTIDE SEQUENCE [LARGE SCALE GENOMIC DNA]</scope>
    <source>
        <strain evidence="1 2">TBRC 11910</strain>
    </source>
</reference>
<organism evidence="1 2">
    <name type="scientific">Gordonia asplenii</name>
    <dbReference type="NCBI Taxonomy" id="2725283"/>
    <lineage>
        <taxon>Bacteria</taxon>
        <taxon>Bacillati</taxon>
        <taxon>Actinomycetota</taxon>
        <taxon>Actinomycetes</taxon>
        <taxon>Mycobacteriales</taxon>
        <taxon>Gordoniaceae</taxon>
        <taxon>Gordonia</taxon>
    </lineage>
</organism>
<protein>
    <submittedName>
        <fullName evidence="1">Uncharacterized protein</fullName>
    </submittedName>
</protein>
<evidence type="ECO:0000313" key="1">
    <source>
        <dbReference type="EMBL" id="NMO03863.1"/>
    </source>
</evidence>